<dbReference type="GO" id="GO:0003677">
    <property type="term" value="F:DNA binding"/>
    <property type="evidence" value="ECO:0007669"/>
    <property type="project" value="UniProtKB-KW"/>
</dbReference>
<proteinExistence type="predicted"/>
<evidence type="ECO:0000313" key="5">
    <source>
        <dbReference type="EMBL" id="SLM65194.1"/>
    </source>
</evidence>
<reference evidence="5 6" key="1">
    <citation type="submission" date="2016-09" db="EMBL/GenBank/DDBJ databases">
        <authorList>
            <person name="Reverchon S."/>
            <person name="Nasser W."/>
            <person name="Leonard S."/>
            <person name="Brochier C."/>
            <person name="Duprey A."/>
        </authorList>
    </citation>
    <scope>NUCLEOTIDE SEQUENCE [LARGE SCALE GENOMIC DNA]</scope>
    <source>
        <strain evidence="5 6">174/2</strain>
    </source>
</reference>
<gene>
    <name evidence="5" type="ORF">DAQ1742_04449</name>
</gene>
<sequence length="142" mass="16523">MLPGHQTLTIVEYAMPKSVIEKEVFVFEQPCPIRDVLDRIGDQWSLLVLETLSEGTLRFNELMRRIGDISRQMLSKTLKLLEQDGFVRRTIYAEVPPRVEYQLTELGRSFLQPMKTLMQWADAHHRTICEARKAYGQKTDNA</sequence>
<evidence type="ECO:0000256" key="3">
    <source>
        <dbReference type="ARBA" id="ARBA00023163"/>
    </source>
</evidence>
<dbReference type="Gene3D" id="1.10.10.10">
    <property type="entry name" value="Winged helix-like DNA-binding domain superfamily/Winged helix DNA-binding domain"/>
    <property type="match status" value="1"/>
</dbReference>
<name>A0A375AGH4_9GAMM</name>
<dbReference type="AlphaFoldDB" id="A0A375AGH4"/>
<dbReference type="PANTHER" id="PTHR33204:SF39">
    <property type="entry name" value="TRANSCRIPTIONAL REGULATORY PROTEIN"/>
    <property type="match status" value="1"/>
</dbReference>
<dbReference type="InterPro" id="IPR036388">
    <property type="entry name" value="WH-like_DNA-bd_sf"/>
</dbReference>
<protein>
    <submittedName>
        <fullName evidence="5">Redox-sensing transcriptional regulator QorR, putative</fullName>
    </submittedName>
</protein>
<organism evidence="5 6">
    <name type="scientific">Dickeya aquatica</name>
    <dbReference type="NCBI Taxonomy" id="1401087"/>
    <lineage>
        <taxon>Bacteria</taxon>
        <taxon>Pseudomonadati</taxon>
        <taxon>Pseudomonadota</taxon>
        <taxon>Gammaproteobacteria</taxon>
        <taxon>Enterobacterales</taxon>
        <taxon>Pectobacteriaceae</taxon>
        <taxon>Dickeya</taxon>
    </lineage>
</organism>
<keyword evidence="3" id="KW-0804">Transcription</keyword>
<keyword evidence="6" id="KW-1185">Reference proteome</keyword>
<dbReference type="CDD" id="cd00090">
    <property type="entry name" value="HTH_ARSR"/>
    <property type="match status" value="1"/>
</dbReference>
<dbReference type="GO" id="GO:0006355">
    <property type="term" value="P:regulation of DNA-templated transcription"/>
    <property type="evidence" value="ECO:0007669"/>
    <property type="project" value="UniProtKB-ARBA"/>
</dbReference>
<dbReference type="KEGG" id="daq:DAQ1742_04449"/>
<keyword evidence="2" id="KW-0238">DNA-binding</keyword>
<keyword evidence="1" id="KW-0805">Transcription regulation</keyword>
<evidence type="ECO:0000256" key="2">
    <source>
        <dbReference type="ARBA" id="ARBA00023125"/>
    </source>
</evidence>
<evidence type="ECO:0000256" key="1">
    <source>
        <dbReference type="ARBA" id="ARBA00023015"/>
    </source>
</evidence>
<dbReference type="Pfam" id="PF01638">
    <property type="entry name" value="HxlR"/>
    <property type="match status" value="1"/>
</dbReference>
<evidence type="ECO:0000313" key="6">
    <source>
        <dbReference type="Proteomes" id="UP000294820"/>
    </source>
</evidence>
<dbReference type="EMBL" id="LT615367">
    <property type="protein sequence ID" value="SLM65194.1"/>
    <property type="molecule type" value="Genomic_DNA"/>
</dbReference>
<dbReference type="PROSITE" id="PS51118">
    <property type="entry name" value="HTH_HXLR"/>
    <property type="match status" value="1"/>
</dbReference>
<dbReference type="InterPro" id="IPR036390">
    <property type="entry name" value="WH_DNA-bd_sf"/>
</dbReference>
<dbReference type="PANTHER" id="PTHR33204">
    <property type="entry name" value="TRANSCRIPTIONAL REGULATOR, MARR FAMILY"/>
    <property type="match status" value="1"/>
</dbReference>
<dbReference type="InterPro" id="IPR002577">
    <property type="entry name" value="HTH_HxlR"/>
</dbReference>
<dbReference type="SUPFAM" id="SSF46785">
    <property type="entry name" value="Winged helix' DNA-binding domain"/>
    <property type="match status" value="1"/>
</dbReference>
<dbReference type="Proteomes" id="UP000294820">
    <property type="component" value="Chromosome 1"/>
</dbReference>
<dbReference type="InterPro" id="IPR011991">
    <property type="entry name" value="ArsR-like_HTH"/>
</dbReference>
<accession>A0A375AGH4</accession>
<evidence type="ECO:0000259" key="4">
    <source>
        <dbReference type="PROSITE" id="PS51118"/>
    </source>
</evidence>
<feature type="domain" description="HTH hxlR-type" evidence="4">
    <location>
        <begin position="31"/>
        <end position="129"/>
    </location>
</feature>